<dbReference type="GO" id="GO:0038023">
    <property type="term" value="F:signaling receptor activity"/>
    <property type="evidence" value="ECO:0007669"/>
    <property type="project" value="TreeGrafter"/>
</dbReference>
<keyword evidence="7" id="KW-0325">Glycoprotein</keyword>
<keyword evidence="2" id="KW-0812">Transmembrane</keyword>
<dbReference type="CDD" id="cd06352">
    <property type="entry name" value="PBP1_NPR_GC-like"/>
    <property type="match status" value="1"/>
</dbReference>
<dbReference type="EnsemblMetazoa" id="CapteT202805">
    <property type="protein sequence ID" value="CapteP202805"/>
    <property type="gene ID" value="CapteG202805"/>
</dbReference>
<dbReference type="InterPro" id="IPR001828">
    <property type="entry name" value="ANF_lig-bd_rcpt"/>
</dbReference>
<dbReference type="STRING" id="283909.R7V0J0"/>
<dbReference type="PANTHER" id="PTHR44755:SF8">
    <property type="entry name" value="RECEPTOR LIGAND BINDING REGION DOMAIN-CONTAINING PROTEIN"/>
    <property type="match status" value="1"/>
</dbReference>
<evidence type="ECO:0000256" key="7">
    <source>
        <dbReference type="ARBA" id="ARBA00023180"/>
    </source>
</evidence>
<reference evidence="11" key="3">
    <citation type="submission" date="2015-06" db="UniProtKB">
        <authorList>
            <consortium name="EnsemblMetazoa"/>
        </authorList>
    </citation>
    <scope>IDENTIFICATION</scope>
</reference>
<keyword evidence="6" id="KW-0675">Receptor</keyword>
<dbReference type="Pfam" id="PF01094">
    <property type="entry name" value="ANF_receptor"/>
    <property type="match status" value="1"/>
</dbReference>
<keyword evidence="12" id="KW-1185">Reference proteome</keyword>
<dbReference type="EMBL" id="AMQN01006483">
    <property type="status" value="NOT_ANNOTATED_CDS"/>
    <property type="molecule type" value="Genomic_DNA"/>
</dbReference>
<evidence type="ECO:0000313" key="12">
    <source>
        <dbReference type="Proteomes" id="UP000014760"/>
    </source>
</evidence>
<dbReference type="InterPro" id="IPR028082">
    <property type="entry name" value="Peripla_BP_I"/>
</dbReference>
<reference evidence="10 12" key="2">
    <citation type="journal article" date="2013" name="Nature">
        <title>Insights into bilaterian evolution from three spiralian genomes.</title>
        <authorList>
            <person name="Simakov O."/>
            <person name="Marletaz F."/>
            <person name="Cho S.J."/>
            <person name="Edsinger-Gonzales E."/>
            <person name="Havlak P."/>
            <person name="Hellsten U."/>
            <person name="Kuo D.H."/>
            <person name="Larsson T."/>
            <person name="Lv J."/>
            <person name="Arendt D."/>
            <person name="Savage R."/>
            <person name="Osoegawa K."/>
            <person name="de Jong P."/>
            <person name="Grimwood J."/>
            <person name="Chapman J.A."/>
            <person name="Shapiro H."/>
            <person name="Aerts A."/>
            <person name="Otillar R.P."/>
            <person name="Terry A.Y."/>
            <person name="Boore J.L."/>
            <person name="Grigoriev I.V."/>
            <person name="Lindberg D.R."/>
            <person name="Seaver E.C."/>
            <person name="Weisblat D.A."/>
            <person name="Putnam N.H."/>
            <person name="Rokhsar D.S."/>
        </authorList>
    </citation>
    <scope>NUCLEOTIDE SEQUENCE</scope>
    <source>
        <strain evidence="10 12">I ESC-2004</strain>
    </source>
</reference>
<evidence type="ECO:0000256" key="8">
    <source>
        <dbReference type="SAM" id="SignalP"/>
    </source>
</evidence>
<protein>
    <recommendedName>
        <fullName evidence="9">Receptor ligand binding region domain-containing protein</fullName>
    </recommendedName>
</protein>
<feature type="chain" id="PRO_5008788532" description="Receptor ligand binding region domain-containing protein" evidence="8">
    <location>
        <begin position="25"/>
        <end position="426"/>
    </location>
</feature>
<keyword evidence="5" id="KW-0472">Membrane</keyword>
<dbReference type="PRINTS" id="PR00255">
    <property type="entry name" value="NATPEPTIDER"/>
</dbReference>
<reference evidence="12" key="1">
    <citation type="submission" date="2012-12" db="EMBL/GenBank/DDBJ databases">
        <authorList>
            <person name="Hellsten U."/>
            <person name="Grimwood J."/>
            <person name="Chapman J.A."/>
            <person name="Shapiro H."/>
            <person name="Aerts A."/>
            <person name="Otillar R.P."/>
            <person name="Terry A.Y."/>
            <person name="Boore J.L."/>
            <person name="Simakov O."/>
            <person name="Marletaz F."/>
            <person name="Cho S.-J."/>
            <person name="Edsinger-Gonzales E."/>
            <person name="Havlak P."/>
            <person name="Kuo D.-H."/>
            <person name="Larsson T."/>
            <person name="Lv J."/>
            <person name="Arendt D."/>
            <person name="Savage R."/>
            <person name="Osoegawa K."/>
            <person name="de Jong P."/>
            <person name="Lindberg D.R."/>
            <person name="Seaver E.C."/>
            <person name="Weisblat D.A."/>
            <person name="Putnam N.H."/>
            <person name="Grigoriev I.V."/>
            <person name="Rokhsar D.S."/>
        </authorList>
    </citation>
    <scope>NUCLEOTIDE SEQUENCE</scope>
    <source>
        <strain evidence="12">I ESC-2004</strain>
    </source>
</reference>
<sequence>MALLAATMLCWLLFLMSICSLTTGAISSVMSQYRSKNLTWPQHFKLGLLAPWNASFDDYSALTSASAVSIAIEAIQKDPTLSDKMVFSVVTKDSACVSKMAAGNAVKLFIEDNIDVFIGPPCSTACRPAAELASYWNKPIISWVATDPDFNDRKTFSTLGRILGPFSKMGSFMLEVFKQYNWKRVVVISSNYFVWSDAGRAIRMVFEQNNVTIAYSSDFDRLPPTSYITRVLLKAKEEGRRLSGSVMLDDNGDRDPNYNINDMLPNGTFVKIAEILNVDRGKKLAYHLEIGMTGRIVLDNIGDREPDYWITDMSPNGTFIRIAEVLNGDLGKRFLVLLGNYHFRQPFFAYNMLKFPVALKQIKECHSSAHNIGMTGKIVLDKNADREPDYWITDMALNGTFVRIADVLNSDLGKREAETPKMILTI</sequence>
<dbReference type="Gene3D" id="3.40.50.2300">
    <property type="match status" value="2"/>
</dbReference>
<feature type="signal peptide" evidence="8">
    <location>
        <begin position="1"/>
        <end position="24"/>
    </location>
</feature>
<keyword evidence="3 8" id="KW-0732">Signal</keyword>
<dbReference type="GO" id="GO:0017046">
    <property type="term" value="F:peptide hormone binding"/>
    <property type="evidence" value="ECO:0007669"/>
    <property type="project" value="TreeGrafter"/>
</dbReference>
<proteinExistence type="predicted"/>
<dbReference type="EMBL" id="AMQN01006484">
    <property type="status" value="NOT_ANNOTATED_CDS"/>
    <property type="molecule type" value="Genomic_DNA"/>
</dbReference>
<dbReference type="InterPro" id="IPR001170">
    <property type="entry name" value="ANPR/GUC"/>
</dbReference>
<dbReference type="HOGENOM" id="CLU_644433_0_0_1"/>
<evidence type="ECO:0000313" key="10">
    <source>
        <dbReference type="EMBL" id="ELU09191.1"/>
    </source>
</evidence>
<evidence type="ECO:0000256" key="5">
    <source>
        <dbReference type="ARBA" id="ARBA00023136"/>
    </source>
</evidence>
<comment type="subcellular location">
    <subcellularLocation>
        <location evidence="1">Membrane</location>
        <topology evidence="1">Single-pass type I membrane protein</topology>
    </subcellularLocation>
</comment>
<dbReference type="OrthoDB" id="6142301at2759"/>
<keyword evidence="4" id="KW-1133">Transmembrane helix</keyword>
<evidence type="ECO:0000256" key="6">
    <source>
        <dbReference type="ARBA" id="ARBA00023170"/>
    </source>
</evidence>
<dbReference type="EMBL" id="AMQN01006482">
    <property type="status" value="NOT_ANNOTATED_CDS"/>
    <property type="molecule type" value="Genomic_DNA"/>
</dbReference>
<dbReference type="EMBL" id="KB298452">
    <property type="protein sequence ID" value="ELU09191.1"/>
    <property type="molecule type" value="Genomic_DNA"/>
</dbReference>
<dbReference type="PANTHER" id="PTHR44755">
    <property type="entry name" value="NATRIURETIC PEPTIDE RECEPTOR 3-RELATED"/>
    <property type="match status" value="1"/>
</dbReference>
<dbReference type="GO" id="GO:0007165">
    <property type="term" value="P:signal transduction"/>
    <property type="evidence" value="ECO:0007669"/>
    <property type="project" value="TreeGrafter"/>
</dbReference>
<feature type="domain" description="Receptor ligand binding region" evidence="9">
    <location>
        <begin position="65"/>
        <end position="238"/>
    </location>
</feature>
<dbReference type="SUPFAM" id="SSF53822">
    <property type="entry name" value="Periplasmic binding protein-like I"/>
    <property type="match status" value="1"/>
</dbReference>
<dbReference type="AlphaFoldDB" id="R7V0J0"/>
<evidence type="ECO:0000256" key="4">
    <source>
        <dbReference type="ARBA" id="ARBA00022989"/>
    </source>
</evidence>
<gene>
    <name evidence="10" type="ORF">CAPTEDRAFT_202805</name>
</gene>
<dbReference type="GO" id="GO:0016020">
    <property type="term" value="C:membrane"/>
    <property type="evidence" value="ECO:0007669"/>
    <property type="project" value="UniProtKB-SubCell"/>
</dbReference>
<evidence type="ECO:0000256" key="1">
    <source>
        <dbReference type="ARBA" id="ARBA00004479"/>
    </source>
</evidence>
<dbReference type="Proteomes" id="UP000014760">
    <property type="component" value="Unassembled WGS sequence"/>
</dbReference>
<dbReference type="InterPro" id="IPR052612">
    <property type="entry name" value="ANP_Clearance_Receptor"/>
</dbReference>
<evidence type="ECO:0000313" key="11">
    <source>
        <dbReference type="EnsemblMetazoa" id="CapteP202805"/>
    </source>
</evidence>
<evidence type="ECO:0000259" key="9">
    <source>
        <dbReference type="Pfam" id="PF01094"/>
    </source>
</evidence>
<name>R7V0J0_CAPTE</name>
<evidence type="ECO:0000256" key="2">
    <source>
        <dbReference type="ARBA" id="ARBA00022692"/>
    </source>
</evidence>
<accession>R7V0J0</accession>
<organism evidence="10">
    <name type="scientific">Capitella teleta</name>
    <name type="common">Polychaete worm</name>
    <dbReference type="NCBI Taxonomy" id="283909"/>
    <lineage>
        <taxon>Eukaryota</taxon>
        <taxon>Metazoa</taxon>
        <taxon>Spiralia</taxon>
        <taxon>Lophotrochozoa</taxon>
        <taxon>Annelida</taxon>
        <taxon>Polychaeta</taxon>
        <taxon>Sedentaria</taxon>
        <taxon>Scolecida</taxon>
        <taxon>Capitellidae</taxon>
        <taxon>Capitella</taxon>
    </lineage>
</organism>
<evidence type="ECO:0000256" key="3">
    <source>
        <dbReference type="ARBA" id="ARBA00022729"/>
    </source>
</evidence>